<feature type="region of interest" description="Disordered" evidence="1">
    <location>
        <begin position="73"/>
        <end position="92"/>
    </location>
</feature>
<dbReference type="Proteomes" id="UP000293719">
    <property type="component" value="Chromosome"/>
</dbReference>
<dbReference type="OrthoDB" id="8443484at2"/>
<protein>
    <submittedName>
        <fullName evidence="2">Uncharacterized protein</fullName>
    </submittedName>
</protein>
<organism evidence="2 3">
    <name type="scientific">Roseitalea porphyridii</name>
    <dbReference type="NCBI Taxonomy" id="1852022"/>
    <lineage>
        <taxon>Bacteria</taxon>
        <taxon>Pseudomonadati</taxon>
        <taxon>Pseudomonadota</taxon>
        <taxon>Alphaproteobacteria</taxon>
        <taxon>Hyphomicrobiales</taxon>
        <taxon>Ahrensiaceae</taxon>
        <taxon>Roseitalea</taxon>
    </lineage>
</organism>
<dbReference type="RefSeq" id="WP_131615512.1">
    <property type="nucleotide sequence ID" value="NZ_CP036532.1"/>
</dbReference>
<reference evidence="2 3" key="1">
    <citation type="journal article" date="2017" name="Int. J. Syst. Evol. Microbiol.">
        <title>Roseitalea porphyridii gen. nov., sp. nov., isolated from a red alga, and reclassification of Hoeflea suaedae Chung et al. 2013 as Pseudohoeflea suaedae gen. nov., comb. nov.</title>
        <authorList>
            <person name="Hyeon J.W."/>
            <person name="Jeong S.E."/>
            <person name="Baek K."/>
            <person name="Jeon C.O."/>
        </authorList>
    </citation>
    <scope>NUCLEOTIDE SEQUENCE [LARGE SCALE GENOMIC DNA]</scope>
    <source>
        <strain evidence="2 3">MA7-20</strain>
    </source>
</reference>
<name>A0A4V1A3P1_9HYPH</name>
<evidence type="ECO:0000313" key="2">
    <source>
        <dbReference type="EMBL" id="QBK29798.1"/>
    </source>
</evidence>
<keyword evidence="3" id="KW-1185">Reference proteome</keyword>
<dbReference type="GeneID" id="90766409"/>
<sequence>MTSRPPNLSDQIRQTFRLANLRHEAAKSLRGEDQVAYNKVRTAYAEQRKTEIHAYQSEYQTRVEAERRRLIDKAGQKNKSYQHRGMGADKFDGDAITRQAERNVRQDHEQTLARLDQQETEIVGGILERAAHRQEQRETPKRHFQKAVDRRSGQERRTTRSRE</sequence>
<feature type="region of interest" description="Disordered" evidence="1">
    <location>
        <begin position="131"/>
        <end position="163"/>
    </location>
</feature>
<gene>
    <name evidence="2" type="ORF">E0E05_03790</name>
</gene>
<proteinExistence type="predicted"/>
<dbReference type="EMBL" id="CP036532">
    <property type="protein sequence ID" value="QBK29798.1"/>
    <property type="molecule type" value="Genomic_DNA"/>
</dbReference>
<evidence type="ECO:0000256" key="1">
    <source>
        <dbReference type="SAM" id="MobiDB-lite"/>
    </source>
</evidence>
<dbReference type="KEGG" id="rpod:E0E05_03790"/>
<evidence type="ECO:0000313" key="3">
    <source>
        <dbReference type="Proteomes" id="UP000293719"/>
    </source>
</evidence>
<dbReference type="AlphaFoldDB" id="A0A4V1A3P1"/>
<accession>A0A4V1A3P1</accession>